<dbReference type="PANTHER" id="PTHR24104">
    <property type="entry name" value="E3 UBIQUITIN-PROTEIN LIGASE NHLRC1-RELATED"/>
    <property type="match status" value="1"/>
</dbReference>
<organism evidence="11 12">
    <name type="scientific">Adineta steineri</name>
    <dbReference type="NCBI Taxonomy" id="433720"/>
    <lineage>
        <taxon>Eukaryota</taxon>
        <taxon>Metazoa</taxon>
        <taxon>Spiralia</taxon>
        <taxon>Gnathifera</taxon>
        <taxon>Rotifera</taxon>
        <taxon>Eurotatoria</taxon>
        <taxon>Bdelloidea</taxon>
        <taxon>Adinetida</taxon>
        <taxon>Adinetidae</taxon>
        <taxon>Adineta</taxon>
    </lineage>
</organism>
<dbReference type="EMBL" id="CAJNOI010000005">
    <property type="protein sequence ID" value="CAF0747060.1"/>
    <property type="molecule type" value="Genomic_DNA"/>
</dbReference>
<keyword evidence="3 7" id="KW-0808">Transferase</keyword>
<evidence type="ECO:0000256" key="4">
    <source>
        <dbReference type="ARBA" id="ARBA00022695"/>
    </source>
</evidence>
<dbReference type="EC" id="2.4.2.31" evidence="7"/>
<evidence type="ECO:0000256" key="9">
    <source>
        <dbReference type="SAM" id="Phobius"/>
    </source>
</evidence>
<evidence type="ECO:0000313" key="10">
    <source>
        <dbReference type="EMBL" id="CAF0747060.1"/>
    </source>
</evidence>
<comment type="caution">
    <text evidence="11">The sequence shown here is derived from an EMBL/GenBank/DDBJ whole genome shotgun (WGS) entry which is preliminary data.</text>
</comment>
<keyword evidence="7" id="KW-0521">NADP</keyword>
<keyword evidence="9" id="KW-1133">Transmembrane helix</keyword>
<dbReference type="Pfam" id="PF01129">
    <property type="entry name" value="ART"/>
    <property type="match status" value="1"/>
</dbReference>
<evidence type="ECO:0000256" key="8">
    <source>
        <dbReference type="SAM" id="MobiDB-lite"/>
    </source>
</evidence>
<keyword evidence="9" id="KW-0812">Transmembrane</keyword>
<evidence type="ECO:0000313" key="11">
    <source>
        <dbReference type="EMBL" id="CAF1488482.1"/>
    </source>
</evidence>
<dbReference type="CDD" id="cd05819">
    <property type="entry name" value="NHL"/>
    <property type="match status" value="1"/>
</dbReference>
<comment type="similarity">
    <text evidence="1 7">Belongs to the Arg-specific ADP-ribosyltransferase family.</text>
</comment>
<dbReference type="GO" id="GO:0016779">
    <property type="term" value="F:nucleotidyltransferase activity"/>
    <property type="evidence" value="ECO:0007669"/>
    <property type="project" value="UniProtKB-KW"/>
</dbReference>
<dbReference type="PANTHER" id="PTHR24104:SF25">
    <property type="entry name" value="PROTEIN LIN-41"/>
    <property type="match status" value="1"/>
</dbReference>
<dbReference type="InterPro" id="IPR011042">
    <property type="entry name" value="6-blade_b-propeller_TolB-like"/>
</dbReference>
<keyword evidence="5" id="KW-0677">Repeat</keyword>
<evidence type="ECO:0000256" key="1">
    <source>
        <dbReference type="ARBA" id="ARBA00009558"/>
    </source>
</evidence>
<keyword evidence="12" id="KW-1185">Reference proteome</keyword>
<dbReference type="GO" id="GO:0000209">
    <property type="term" value="P:protein polyubiquitination"/>
    <property type="evidence" value="ECO:0007669"/>
    <property type="project" value="TreeGrafter"/>
</dbReference>
<evidence type="ECO:0000256" key="6">
    <source>
        <dbReference type="ARBA" id="ARBA00047597"/>
    </source>
</evidence>
<evidence type="ECO:0000256" key="5">
    <source>
        <dbReference type="ARBA" id="ARBA00022737"/>
    </source>
</evidence>
<keyword evidence="2 7" id="KW-0328">Glycosyltransferase</keyword>
<dbReference type="AlphaFoldDB" id="A0A815SBU4"/>
<feature type="transmembrane region" description="Helical" evidence="9">
    <location>
        <begin position="326"/>
        <end position="347"/>
    </location>
</feature>
<dbReference type="Pfam" id="PF01436">
    <property type="entry name" value="NHL"/>
    <property type="match status" value="2"/>
</dbReference>
<dbReference type="InterPro" id="IPR000768">
    <property type="entry name" value="ART"/>
</dbReference>
<proteinExistence type="inferred from homology"/>
<dbReference type="InterPro" id="IPR050952">
    <property type="entry name" value="TRIM-NHL_E3_ligases"/>
</dbReference>
<protein>
    <recommendedName>
        <fullName evidence="7">NAD(P)(+)--arginine ADP-ribosyltransferase</fullName>
        <ecNumber evidence="7">2.4.2.31</ecNumber>
    </recommendedName>
    <alternativeName>
        <fullName evidence="7">Mono(ADP-ribosyl)transferase</fullName>
    </alternativeName>
</protein>
<dbReference type="SUPFAM" id="SSF56399">
    <property type="entry name" value="ADP-ribosylation"/>
    <property type="match status" value="1"/>
</dbReference>
<dbReference type="Gene3D" id="3.90.176.10">
    <property type="entry name" value="Toxin ADP-ribosyltransferase, Chain A, domain 1"/>
    <property type="match status" value="1"/>
</dbReference>
<comment type="catalytic activity">
    <reaction evidence="6 7">
        <text>L-arginyl-[protein] + NAD(+) = N(omega)-(ADP-D-ribosyl)-L-arginyl-[protein] + nicotinamide + H(+)</text>
        <dbReference type="Rhea" id="RHEA:19149"/>
        <dbReference type="Rhea" id="RHEA-COMP:10532"/>
        <dbReference type="Rhea" id="RHEA-COMP:15087"/>
        <dbReference type="ChEBI" id="CHEBI:15378"/>
        <dbReference type="ChEBI" id="CHEBI:17154"/>
        <dbReference type="ChEBI" id="CHEBI:29965"/>
        <dbReference type="ChEBI" id="CHEBI:57540"/>
        <dbReference type="ChEBI" id="CHEBI:142554"/>
        <dbReference type="EC" id="2.4.2.31"/>
    </reaction>
</comment>
<evidence type="ECO:0000313" key="12">
    <source>
        <dbReference type="Proteomes" id="UP000663832"/>
    </source>
</evidence>
<sequence>MATGGEDEYVAQRVLRLTDIPKEPKDFLMPISGYENMPIVSLEEAVEPLVSILPRVKSYVRTAKNKCKQPADNLTQDESASIMLYSMEWKPMNECLYCALNATLRLENRTKLKPWFLFLRLFLGALFRLPPISPKTVYRGVKLDLSEQFKEDETFIWWGFSSCTTSIKVLQSEQFLGMNGARTMFTIHCNSARDIRKHSYFPSEDEVLLLAATEFQVKGILNQGNDLRTIQLQEVHSDEPMLIPVSCTNDSPQEDPQPTLPENKVTTPVLPPPMFGKITEPDDPNKDSKQPLIDGNGGFESENKNNIKQSTYPQTGSCLFHRKSKLILIIIVVLSLITIISITIWVISIKKADTTMNGPKWGKWKQNAITMAGGNGQGQELNQLYGPHGIFIDEKKNIFIADTYNHRIVEWKHNANEAQIIAGGNGKGNRMDQLNEPTDMIVDQQNHSIIIADSLNRRVIQWLNQKQQILIDSINCSRLAMDKHGFLYVSDRKKNEVRRWKMGEYSYEGIIVAGGNGKGNKLNQLNSPGFMFVDEEQSVYVSDKYNHRVMKWNKDAKEGRIVIGGNGQGGNLTQLSYPEGIIIDHLGQIYVSDFGNNRVMRWCKGKEESEIVVGGNGQGNQSNQLIGPGGLSFDNEGNLYVVDHWNFRIQKFVTVL</sequence>
<dbReference type="Proteomes" id="UP000663832">
    <property type="component" value="Unassembled WGS sequence"/>
</dbReference>
<keyword evidence="9" id="KW-0472">Membrane</keyword>
<gene>
    <name evidence="10" type="ORF">BJG266_LOCUS2211</name>
    <name evidence="11" type="ORF">QVE165_LOCUS42714</name>
</gene>
<dbReference type="PROSITE" id="PS51996">
    <property type="entry name" value="TR_MART"/>
    <property type="match status" value="1"/>
</dbReference>
<evidence type="ECO:0000256" key="7">
    <source>
        <dbReference type="RuleBase" id="RU361228"/>
    </source>
</evidence>
<keyword evidence="7" id="KW-0520">NAD</keyword>
<name>A0A815SBU4_9BILA</name>
<evidence type="ECO:0000256" key="2">
    <source>
        <dbReference type="ARBA" id="ARBA00022676"/>
    </source>
</evidence>
<feature type="compositionally biased region" description="Basic and acidic residues" evidence="8">
    <location>
        <begin position="279"/>
        <end position="289"/>
    </location>
</feature>
<dbReference type="GO" id="GO:0061630">
    <property type="term" value="F:ubiquitin protein ligase activity"/>
    <property type="evidence" value="ECO:0007669"/>
    <property type="project" value="TreeGrafter"/>
</dbReference>
<keyword evidence="4" id="KW-0548">Nucleotidyltransferase</keyword>
<feature type="region of interest" description="Disordered" evidence="8">
    <location>
        <begin position="249"/>
        <end position="310"/>
    </location>
</feature>
<dbReference type="InterPro" id="IPR001258">
    <property type="entry name" value="NHL_repeat"/>
</dbReference>
<evidence type="ECO:0000256" key="3">
    <source>
        <dbReference type="ARBA" id="ARBA00022679"/>
    </source>
</evidence>
<dbReference type="GO" id="GO:0043161">
    <property type="term" value="P:proteasome-mediated ubiquitin-dependent protein catabolic process"/>
    <property type="evidence" value="ECO:0007669"/>
    <property type="project" value="TreeGrafter"/>
</dbReference>
<dbReference type="EMBL" id="CAJNOM010000533">
    <property type="protein sequence ID" value="CAF1488482.1"/>
    <property type="molecule type" value="Genomic_DNA"/>
</dbReference>
<accession>A0A815SBU4</accession>
<reference evidence="11" key="1">
    <citation type="submission" date="2021-02" db="EMBL/GenBank/DDBJ databases">
        <authorList>
            <person name="Nowell W R."/>
        </authorList>
    </citation>
    <scope>NUCLEOTIDE SEQUENCE</scope>
</reference>
<dbReference type="GO" id="GO:0106274">
    <property type="term" value="F:NAD+-protein-arginine ADP-ribosyltransferase activity"/>
    <property type="evidence" value="ECO:0007669"/>
    <property type="project" value="UniProtKB-EC"/>
</dbReference>
<dbReference type="SUPFAM" id="SSF63829">
    <property type="entry name" value="Calcium-dependent phosphotriesterase"/>
    <property type="match status" value="1"/>
</dbReference>
<dbReference type="Proteomes" id="UP000663877">
    <property type="component" value="Unassembled WGS sequence"/>
</dbReference>
<dbReference type="Gene3D" id="2.120.10.30">
    <property type="entry name" value="TolB, C-terminal domain"/>
    <property type="match status" value="2"/>
</dbReference>
<dbReference type="GO" id="GO:0008270">
    <property type="term" value="F:zinc ion binding"/>
    <property type="evidence" value="ECO:0007669"/>
    <property type="project" value="UniProtKB-KW"/>
</dbReference>